<name>A0A922I2K9_DERFA</name>
<reference evidence="1" key="1">
    <citation type="submission" date="2013-05" db="EMBL/GenBank/DDBJ databases">
        <authorList>
            <person name="Yim A.K.Y."/>
            <person name="Chan T.F."/>
            <person name="Ji K.M."/>
            <person name="Liu X.Y."/>
            <person name="Zhou J.W."/>
            <person name="Li R.Q."/>
            <person name="Yang K.Y."/>
            <person name="Li J."/>
            <person name="Li M."/>
            <person name="Law P.T.W."/>
            <person name="Wu Y.L."/>
            <person name="Cai Z.L."/>
            <person name="Qin H."/>
            <person name="Bao Y."/>
            <person name="Leung R.K.K."/>
            <person name="Ng P.K.S."/>
            <person name="Zou J."/>
            <person name="Zhong X.J."/>
            <person name="Ran P.X."/>
            <person name="Zhong N.S."/>
            <person name="Liu Z.G."/>
            <person name="Tsui S.K.W."/>
        </authorList>
    </citation>
    <scope>NUCLEOTIDE SEQUENCE</scope>
    <source>
        <strain evidence="1">Derf</strain>
        <tissue evidence="1">Whole organism</tissue>
    </source>
</reference>
<organism evidence="1 2">
    <name type="scientific">Dermatophagoides farinae</name>
    <name type="common">American house dust mite</name>
    <dbReference type="NCBI Taxonomy" id="6954"/>
    <lineage>
        <taxon>Eukaryota</taxon>
        <taxon>Metazoa</taxon>
        <taxon>Ecdysozoa</taxon>
        <taxon>Arthropoda</taxon>
        <taxon>Chelicerata</taxon>
        <taxon>Arachnida</taxon>
        <taxon>Acari</taxon>
        <taxon>Acariformes</taxon>
        <taxon>Sarcoptiformes</taxon>
        <taxon>Astigmata</taxon>
        <taxon>Psoroptidia</taxon>
        <taxon>Analgoidea</taxon>
        <taxon>Pyroglyphidae</taxon>
        <taxon>Dermatophagoidinae</taxon>
        <taxon>Dermatophagoides</taxon>
    </lineage>
</organism>
<proteinExistence type="predicted"/>
<evidence type="ECO:0000313" key="1">
    <source>
        <dbReference type="EMBL" id="KAH9517905.1"/>
    </source>
</evidence>
<dbReference type="AlphaFoldDB" id="A0A922I2K9"/>
<protein>
    <submittedName>
        <fullName evidence="1">Uncharacterized protein</fullName>
    </submittedName>
</protein>
<keyword evidence="2" id="KW-1185">Reference proteome</keyword>
<dbReference type="EMBL" id="ASGP02000003">
    <property type="protein sequence ID" value="KAH9517905.1"/>
    <property type="molecule type" value="Genomic_DNA"/>
</dbReference>
<comment type="caution">
    <text evidence="1">The sequence shown here is derived from an EMBL/GenBank/DDBJ whole genome shotgun (WGS) entry which is preliminary data.</text>
</comment>
<evidence type="ECO:0000313" key="2">
    <source>
        <dbReference type="Proteomes" id="UP000790347"/>
    </source>
</evidence>
<sequence>MDKSTHFGMKMKTRFQFQTSVRSFQVKESIFLHVNQAYMTAQFSSVQSFNSIQSCNYFNK</sequence>
<reference evidence="1" key="2">
    <citation type="journal article" date="2022" name="Res Sq">
        <title>Comparative Genomics Reveals Insights into the Divergent Evolution of Astigmatic Mites and Household Pest Adaptations.</title>
        <authorList>
            <person name="Xiong Q."/>
            <person name="Wan A.T.-Y."/>
            <person name="Liu X.-Y."/>
            <person name="Fung C.S.-H."/>
            <person name="Xiao X."/>
            <person name="Malainual N."/>
            <person name="Hou J."/>
            <person name="Wang L."/>
            <person name="Wang M."/>
            <person name="Yang K."/>
            <person name="Cui Y."/>
            <person name="Leung E."/>
            <person name="Nong W."/>
            <person name="Shin S.-K."/>
            <person name="Au S."/>
            <person name="Jeong K.Y."/>
            <person name="Chew F.T."/>
            <person name="Hui J."/>
            <person name="Leung T.F."/>
            <person name="Tungtrongchitr A."/>
            <person name="Zhong N."/>
            <person name="Liu Z."/>
            <person name="Tsui S."/>
        </authorList>
    </citation>
    <scope>NUCLEOTIDE SEQUENCE</scope>
    <source>
        <strain evidence="1">Derf</strain>
        <tissue evidence="1">Whole organism</tissue>
    </source>
</reference>
<gene>
    <name evidence="1" type="ORF">DERF_008523</name>
</gene>
<dbReference type="Proteomes" id="UP000790347">
    <property type="component" value="Unassembled WGS sequence"/>
</dbReference>
<accession>A0A922I2K9</accession>